<evidence type="ECO:0000313" key="2">
    <source>
        <dbReference type="Proteomes" id="UP000004982"/>
    </source>
</evidence>
<accession>A0AA36UHW1</accession>
<sequence length="71" mass="8327">MYPTKTFDASVVSEKPLLEMSDLRIRPMGKKRSRRIETRSVGFAHESSPKFQTASFTRHFRGQSPRYNVHR</sequence>
<comment type="caution">
    <text evidence="1">The sequence shown here is derived from an EMBL/GenBank/DDBJ whole genome shotgun (WGS) entry which is preliminary data.</text>
</comment>
<name>A0AA36UHW1_9NEIS</name>
<gene>
    <name evidence="1" type="ORF">HMPREF9418_2764</name>
</gene>
<proteinExistence type="predicted"/>
<dbReference type="EMBL" id="AFQE01000137">
    <property type="protein sequence ID" value="EGQ74608.1"/>
    <property type="molecule type" value="Genomic_DNA"/>
</dbReference>
<dbReference type="AlphaFoldDB" id="A0AA36UHW1"/>
<protein>
    <submittedName>
        <fullName evidence="1">Uncharacterized protein</fullName>
    </submittedName>
</protein>
<reference evidence="1 2" key="1">
    <citation type="submission" date="2011-05" db="EMBL/GenBank/DDBJ databases">
        <authorList>
            <person name="Muzny D."/>
            <person name="Qin X."/>
            <person name="Deng J."/>
            <person name="Jiang H."/>
            <person name="Liu Y."/>
            <person name="Qu J."/>
            <person name="Song X.-Z."/>
            <person name="Zhang L."/>
            <person name="Thornton R."/>
            <person name="Coyle M."/>
            <person name="Francisco L."/>
            <person name="Jackson L."/>
            <person name="Javaid M."/>
            <person name="Korchina V."/>
            <person name="Kovar C."/>
            <person name="Mata R."/>
            <person name="Mathew T."/>
            <person name="Ngo R."/>
            <person name="Nguyen L."/>
            <person name="Nguyen N."/>
            <person name="Okwuonu G."/>
            <person name="Ongeri F."/>
            <person name="Pham C."/>
            <person name="Simmons D."/>
            <person name="Wilczek-Boney K."/>
            <person name="Hale W."/>
            <person name="Jakkamsetti A."/>
            <person name="Pham P."/>
            <person name="Ruth R."/>
            <person name="San Lucas F."/>
            <person name="Warren J."/>
            <person name="Zhang J."/>
            <person name="Zhao Z."/>
            <person name="Zhou C."/>
            <person name="Zhu D."/>
            <person name="Lee S."/>
            <person name="Bess C."/>
            <person name="Blankenburg K."/>
            <person name="Forbes L."/>
            <person name="Fu Q."/>
            <person name="Gubbala S."/>
            <person name="Hirani K."/>
            <person name="Jayaseelan J.C."/>
            <person name="Lara F."/>
            <person name="Munidasa M."/>
            <person name="Palculict T."/>
            <person name="Patil S."/>
            <person name="Pu L.-L."/>
            <person name="Saada N."/>
            <person name="Tang L."/>
            <person name="Weissenberger G."/>
            <person name="Zhu Y."/>
            <person name="Hemphill L."/>
            <person name="Shang Y."/>
            <person name="Youmans B."/>
            <person name="Ayvaz T."/>
            <person name="Ross M."/>
            <person name="Santibanez J."/>
            <person name="Aqrawi P."/>
            <person name="Gross S."/>
            <person name="Joshi V."/>
            <person name="Fowler G."/>
            <person name="Nazareth L."/>
            <person name="Reid J."/>
            <person name="Worley K."/>
            <person name="Petrosino J."/>
            <person name="Highlander S."/>
            <person name="Gibbs R."/>
        </authorList>
    </citation>
    <scope>NUCLEOTIDE SEQUENCE [LARGE SCALE GENOMIC DNA]</scope>
    <source>
        <strain evidence="1 2">ATCC 33926</strain>
    </source>
</reference>
<dbReference type="Proteomes" id="UP000004982">
    <property type="component" value="Unassembled WGS sequence"/>
</dbReference>
<organism evidence="1 2">
    <name type="scientific">Neisseria macacae ATCC 33926</name>
    <dbReference type="NCBI Taxonomy" id="997348"/>
    <lineage>
        <taxon>Bacteria</taxon>
        <taxon>Pseudomonadati</taxon>
        <taxon>Pseudomonadota</taxon>
        <taxon>Betaproteobacteria</taxon>
        <taxon>Neisseriales</taxon>
        <taxon>Neisseriaceae</taxon>
        <taxon>Neisseria</taxon>
    </lineage>
</organism>
<evidence type="ECO:0000313" key="1">
    <source>
        <dbReference type="EMBL" id="EGQ74608.1"/>
    </source>
</evidence>